<dbReference type="InterPro" id="IPR013087">
    <property type="entry name" value="Znf_C2H2_type"/>
</dbReference>
<reference evidence="3 4" key="1">
    <citation type="submission" date="2018-04" db="EMBL/GenBank/DDBJ databases">
        <authorList>
            <person name="Huttner S."/>
            <person name="Dainat J."/>
        </authorList>
    </citation>
    <scope>NUCLEOTIDE SEQUENCE [LARGE SCALE GENOMIC DNA]</scope>
</reference>
<dbReference type="PROSITE" id="PS00028">
    <property type="entry name" value="ZINC_FINGER_C2H2_1"/>
    <property type="match status" value="1"/>
</dbReference>
<dbReference type="SMART" id="SM00355">
    <property type="entry name" value="ZnF_C2H2"/>
    <property type="match status" value="5"/>
</dbReference>
<dbReference type="PANTHER" id="PTHR35391:SF5">
    <property type="entry name" value="DUF6590 DOMAIN-CONTAINING PROTEIN"/>
    <property type="match status" value="1"/>
</dbReference>
<feature type="compositionally biased region" description="Basic and acidic residues" evidence="1">
    <location>
        <begin position="489"/>
        <end position="498"/>
    </location>
</feature>
<protein>
    <submittedName>
        <fullName evidence="3">C8fbf87a-a4a2-4367-b691-9f63f806e751</fullName>
    </submittedName>
</protein>
<feature type="region of interest" description="Disordered" evidence="1">
    <location>
        <begin position="881"/>
        <end position="924"/>
    </location>
</feature>
<dbReference type="PANTHER" id="PTHR35391">
    <property type="entry name" value="C2H2-TYPE DOMAIN-CONTAINING PROTEIN-RELATED"/>
    <property type="match status" value="1"/>
</dbReference>
<evidence type="ECO:0000256" key="1">
    <source>
        <dbReference type="SAM" id="MobiDB-lite"/>
    </source>
</evidence>
<feature type="region of interest" description="Disordered" evidence="1">
    <location>
        <begin position="1087"/>
        <end position="1106"/>
    </location>
</feature>
<proteinExistence type="predicted"/>
<evidence type="ECO:0000313" key="3">
    <source>
        <dbReference type="EMBL" id="SPQ19957.1"/>
    </source>
</evidence>
<dbReference type="Proteomes" id="UP000289323">
    <property type="component" value="Unassembled WGS sequence"/>
</dbReference>
<feature type="domain" description="C2H2-type" evidence="2">
    <location>
        <begin position="846"/>
        <end position="866"/>
    </location>
</feature>
<dbReference type="AlphaFoldDB" id="A0A3S4APV1"/>
<name>A0A3S4APV1_9PEZI</name>
<feature type="compositionally biased region" description="Basic and acidic residues" evidence="1">
    <location>
        <begin position="605"/>
        <end position="617"/>
    </location>
</feature>
<feature type="compositionally biased region" description="Acidic residues" evidence="1">
    <location>
        <begin position="589"/>
        <end position="600"/>
    </location>
</feature>
<sequence length="1106" mass="123011">MTTLGGATLGDKEPIFELATECEERFDEQIRRLKADGKPNSVAALEELRQRFANWAAFLGVFADPKVCLDRRLRHHVGIQDQVLRLLDIIVQNLAYLHQPDESPDRMEIEPAEAPQHHGISIESLDAISGANDRLNHLGIAIRQSSVRSRTDKARAFQQTFDVSSFQEVAYQALKSFYPDASEELIRQLTRSMTETYALFLRCKSRQGMLQAPRERPRTPTPLSDIAEEPGGEADGGGTHAASPMDVEMPATPQGSREPVARTPRSPPPVRQHAWLVASEKPTSVDSQEVMRRYNKLLNPSVKGTAKSILVSHVDYLRPPKGSLNCQWCFTPLGVDVLSNESKWQKHVNEDHRPYVCISEKCAQPPRFAASSEWFQHMLNNHGRNWHREVHAPLLWVCPLCFGQEETTFSKPAELADHLYAFHEGTFTDSQVQAIVQQSRIRSPRPRDACPLCCLSMKQQEDPSTNEKAKARRGSSAKQPFPGGSGFEGSRKRTKTETGHAQSHQHGHGESGTTAAEQREMDAQADPSTDPPLNIEAIASHVAGHLRSIMLLTQRMIEIDVAMDVTADSNSVSREIDDDQESLVMSERDDGEDDDNDTESAPDFGGEKREGDWRGGDGEDELTGTDDVSVANGLVDWSKILKNDGIVNLADNHLLQRLRRAQTEKAIVSGAQEHDRRSKPGMQSVDLYSWEFRLLLLMMQHKYPRLPYKLVVRIAGTMQVREDRLRLMCAEALAAGRLKDSHLTADIEPWVCISDECTKPFVYFGTFKEWRSYMKDRHSRVWYYILLDDDLEYHCTLCSPSPPFVSKAAFDSHVLSVHHGRVNDAEDNPPPLVRSRKFGNMGLFICPLCGFAIMDEQLIASHVGLHLETLAFSCLRNLNPQGRDDSSTGSGDTDLATCPTKRLSGGRRILGSDLDPDPDNGPEQQAMQDLRQEEYNENLFREQVDQEEVPPYYLESADEDWEFLNGALNRSDMVPIRPGSPRHAFAARQHPEYILTDPTSQQTGLPQFGSGLSNVGFGGGGDSDGGDADGDVAVDWAVEVAVDWAVEVAVDWAVEVAVDWAVEVAVDWAVEVAVDWAVARAIDRAELGNGTGLGDEKAVGSSRPLG</sequence>
<feature type="region of interest" description="Disordered" evidence="1">
    <location>
        <begin position="208"/>
        <end position="271"/>
    </location>
</feature>
<evidence type="ECO:0000259" key="2">
    <source>
        <dbReference type="PROSITE" id="PS00028"/>
    </source>
</evidence>
<dbReference type="EMBL" id="OUUZ01000003">
    <property type="protein sequence ID" value="SPQ19957.1"/>
    <property type="molecule type" value="Genomic_DNA"/>
</dbReference>
<accession>A0A3S4APV1</accession>
<organism evidence="3 4">
    <name type="scientific">Thermothielavioides terrestris</name>
    <dbReference type="NCBI Taxonomy" id="2587410"/>
    <lineage>
        <taxon>Eukaryota</taxon>
        <taxon>Fungi</taxon>
        <taxon>Dikarya</taxon>
        <taxon>Ascomycota</taxon>
        <taxon>Pezizomycotina</taxon>
        <taxon>Sordariomycetes</taxon>
        <taxon>Sordariomycetidae</taxon>
        <taxon>Sordariales</taxon>
        <taxon>Chaetomiaceae</taxon>
        <taxon>Thermothielavioides</taxon>
    </lineage>
</organism>
<evidence type="ECO:0000313" key="4">
    <source>
        <dbReference type="Proteomes" id="UP000289323"/>
    </source>
</evidence>
<gene>
    <name evidence="3" type="ORF">TT172_LOCUS2376</name>
</gene>
<feature type="region of interest" description="Disordered" evidence="1">
    <location>
        <begin position="569"/>
        <end position="626"/>
    </location>
</feature>
<feature type="region of interest" description="Disordered" evidence="1">
    <location>
        <begin position="461"/>
        <end position="533"/>
    </location>
</feature>